<feature type="compositionally biased region" description="Polar residues" evidence="1">
    <location>
        <begin position="61"/>
        <end position="84"/>
    </location>
</feature>
<organism evidence="2 3">
    <name type="scientific">Arthrobotrys musiformis</name>
    <dbReference type="NCBI Taxonomy" id="47236"/>
    <lineage>
        <taxon>Eukaryota</taxon>
        <taxon>Fungi</taxon>
        <taxon>Dikarya</taxon>
        <taxon>Ascomycota</taxon>
        <taxon>Pezizomycotina</taxon>
        <taxon>Orbiliomycetes</taxon>
        <taxon>Orbiliales</taxon>
        <taxon>Orbiliaceae</taxon>
        <taxon>Arthrobotrys</taxon>
    </lineage>
</organism>
<dbReference type="AlphaFoldDB" id="A0AAV9WB08"/>
<gene>
    <name evidence="2" type="ORF">TWF481_007285</name>
</gene>
<feature type="region of interest" description="Disordered" evidence="1">
    <location>
        <begin position="220"/>
        <end position="240"/>
    </location>
</feature>
<feature type="region of interest" description="Disordered" evidence="1">
    <location>
        <begin position="32"/>
        <end position="98"/>
    </location>
</feature>
<feature type="region of interest" description="Disordered" evidence="1">
    <location>
        <begin position="112"/>
        <end position="133"/>
    </location>
</feature>
<protein>
    <submittedName>
        <fullName evidence="2">Uncharacterized protein</fullName>
    </submittedName>
</protein>
<dbReference type="Proteomes" id="UP001370758">
    <property type="component" value="Unassembled WGS sequence"/>
</dbReference>
<accession>A0AAV9WB08</accession>
<feature type="compositionally biased region" description="Low complexity" evidence="1">
    <location>
        <begin position="221"/>
        <end position="230"/>
    </location>
</feature>
<comment type="caution">
    <text evidence="2">The sequence shown here is derived from an EMBL/GenBank/DDBJ whole genome shotgun (WGS) entry which is preliminary data.</text>
</comment>
<evidence type="ECO:0000256" key="1">
    <source>
        <dbReference type="SAM" id="MobiDB-lite"/>
    </source>
</evidence>
<name>A0AAV9WB08_9PEZI</name>
<sequence length="285" mass="31566">MSSLFFSPPSSPLSSLAIPSYNLRKRKADIEPTVESPLTKRFRKLNIRNQPSPPSKITKRPYNNNLNPITTSNGSNIEEQWNQLTPPPFQRPSSPPPAVMEVDETPYKIFINDLDSSDDSDQDSDPSKTQNNPIIFLSDVEKAMTKIPDVVLNASSSSSTQPGLNPDPRLTKLTTARAGSGSSTDLILYRPPDQIVDDTGVRRLVMEAKERFRMQRNAHKNNNYTNNNTTSAMDGIRSEPSPSPVNYMMDQSIGQFGQGFTGSPMTFTPTMPSNDDPDAMVLDDL</sequence>
<keyword evidence="3" id="KW-1185">Reference proteome</keyword>
<proteinExistence type="predicted"/>
<feature type="compositionally biased region" description="Acidic residues" evidence="1">
    <location>
        <begin position="115"/>
        <end position="124"/>
    </location>
</feature>
<reference evidence="2 3" key="1">
    <citation type="submission" date="2023-08" db="EMBL/GenBank/DDBJ databases">
        <authorList>
            <person name="Palmer J.M."/>
        </authorList>
    </citation>
    <scope>NUCLEOTIDE SEQUENCE [LARGE SCALE GENOMIC DNA]</scope>
    <source>
        <strain evidence="2 3">TWF481</strain>
    </source>
</reference>
<dbReference type="EMBL" id="JAVHJL010000004">
    <property type="protein sequence ID" value="KAK6505380.1"/>
    <property type="molecule type" value="Genomic_DNA"/>
</dbReference>
<evidence type="ECO:0000313" key="2">
    <source>
        <dbReference type="EMBL" id="KAK6505380.1"/>
    </source>
</evidence>
<feature type="compositionally biased region" description="Pro residues" evidence="1">
    <location>
        <begin position="85"/>
        <end position="98"/>
    </location>
</feature>
<evidence type="ECO:0000313" key="3">
    <source>
        <dbReference type="Proteomes" id="UP001370758"/>
    </source>
</evidence>